<evidence type="ECO:0000256" key="6">
    <source>
        <dbReference type="RuleBase" id="RU369048"/>
    </source>
</evidence>
<reference evidence="8 9" key="1">
    <citation type="submission" date="2024-04" db="EMBL/GenBank/DDBJ databases">
        <authorList>
            <person name="Waldvogel A.-M."/>
            <person name="Schoenle A."/>
        </authorList>
    </citation>
    <scope>NUCLEOTIDE SEQUENCE [LARGE SCALE GENOMIC DNA]</scope>
</reference>
<dbReference type="InterPro" id="IPR019318">
    <property type="entry name" value="Gua_nucleotide_exch_fac_Ric8"/>
</dbReference>
<comment type="similarity">
    <text evidence="2 6">Belongs to the synembryn family.</text>
</comment>
<dbReference type="PANTHER" id="PTHR12425:SF2">
    <property type="entry name" value="SYNEMBRYN-B"/>
    <property type="match status" value="1"/>
</dbReference>
<keyword evidence="3 6" id="KW-0963">Cytoplasm</keyword>
<dbReference type="FunFam" id="1.25.10.10:FF:000447">
    <property type="entry name" value="RIC8 guanine nucleotide exchange factor A"/>
    <property type="match status" value="1"/>
</dbReference>
<keyword evidence="5" id="KW-0143">Chaperone</keyword>
<dbReference type="Pfam" id="PF10165">
    <property type="entry name" value="Ric8"/>
    <property type="match status" value="1"/>
</dbReference>
<dbReference type="AlphaFoldDB" id="A0AAV2L542"/>
<dbReference type="PRINTS" id="PR01802">
    <property type="entry name" value="SYNEMBRYN"/>
</dbReference>
<dbReference type="Proteomes" id="UP001497482">
    <property type="component" value="Chromosome 20"/>
</dbReference>
<sequence>MDMTQMLSELEGGNDEEIEQLLQRYNRENSRTFAFDQEEEPLRIKLCQSTLDVLSRGVAFSCQRTCLETLRIMSRDKGVLSPVSSREGLLVLTAMARLSTGEDGLHKHKGLQDSVSVEEEQRVVVEALKCLCNVVFNSPAAQQVSVELQLGPALCGSLQSSHSWSHEVGLFSLRLLFLLSALRPDVRATLRERRAVPLLTTMLEQTLEVRWMGPYEAEPVDPEAAPIPAQTNDRVMEALKALFNLTLNHPDTEEDEHQFRVIVGILRHLLMLRTETMEKTEEVHSHAVNLLNNLPVSCLDVLLPPTGGAQNYSGKNLEAQNYSGKNLEAVELLLEFMEKRIDKSSNYKEGLTPVLCLLTEASRHHREIRRFLKAQVLPPLKNLKVKPEVGSSLRNKLVRLMTHVDLGVKHAAAEFLFVLCKEKVASLLKYTGYGNAAGLLMARGLLVGGQGETQYSEGEDSDTEEYKSATNFDIMSGCEEDPRPNPMEEMTEEQKEHEAEKLFRIINEMKRHNVIQPMVVRSDGRLGPLEEELHMHEPDSHSDSD</sequence>
<dbReference type="GO" id="GO:0005085">
    <property type="term" value="F:guanyl-nucleotide exchange factor activity"/>
    <property type="evidence" value="ECO:0007669"/>
    <property type="project" value="UniProtKB-UniRule"/>
</dbReference>
<accession>A0AAV2L542</accession>
<gene>
    <name evidence="8" type="ORF">KC01_LOCUS24418</name>
</gene>
<comment type="function">
    <text evidence="6">Chaperone that specifically binds and folds nascent G alpha proteins prior to G protein heterotrimer formation. Also acts as a guanine nucleotide exchange factor (GEF) for G alpha proteins by stimulating exchange of bound GDP for free GTP.</text>
</comment>
<comment type="subunit">
    <text evidence="6">Interacts with some GDP-bound G alpha proteins. Does not interact with G-alpha proteins when they are in complex with subunits beta and gamma.</text>
</comment>
<evidence type="ECO:0000256" key="2">
    <source>
        <dbReference type="ARBA" id="ARBA00009049"/>
    </source>
</evidence>
<dbReference type="SUPFAM" id="SSF48371">
    <property type="entry name" value="ARM repeat"/>
    <property type="match status" value="1"/>
</dbReference>
<dbReference type="Gene3D" id="1.25.10.10">
    <property type="entry name" value="Leucine-rich Repeat Variant"/>
    <property type="match status" value="1"/>
</dbReference>
<keyword evidence="4 6" id="KW-0344">Guanine-nucleotide releasing factor</keyword>
<keyword evidence="9" id="KW-1185">Reference proteome</keyword>
<proteinExistence type="inferred from homology"/>
<dbReference type="GO" id="GO:0007186">
    <property type="term" value="P:G protein-coupled receptor signaling pathway"/>
    <property type="evidence" value="ECO:0007669"/>
    <property type="project" value="TreeGrafter"/>
</dbReference>
<evidence type="ECO:0000256" key="1">
    <source>
        <dbReference type="ARBA" id="ARBA00004544"/>
    </source>
</evidence>
<dbReference type="GO" id="GO:0005886">
    <property type="term" value="C:plasma membrane"/>
    <property type="evidence" value="ECO:0007669"/>
    <property type="project" value="TreeGrafter"/>
</dbReference>
<evidence type="ECO:0000256" key="5">
    <source>
        <dbReference type="ARBA" id="ARBA00023186"/>
    </source>
</evidence>
<evidence type="ECO:0000256" key="7">
    <source>
        <dbReference type="SAM" id="MobiDB-lite"/>
    </source>
</evidence>
<dbReference type="InterPro" id="IPR016024">
    <property type="entry name" value="ARM-type_fold"/>
</dbReference>
<dbReference type="InterPro" id="IPR011989">
    <property type="entry name" value="ARM-like"/>
</dbReference>
<evidence type="ECO:0000256" key="3">
    <source>
        <dbReference type="ARBA" id="ARBA00022490"/>
    </source>
</evidence>
<feature type="compositionally biased region" description="Basic and acidic residues" evidence="7">
    <location>
        <begin position="531"/>
        <end position="545"/>
    </location>
</feature>
<name>A0AAV2L542_KNICA</name>
<feature type="region of interest" description="Disordered" evidence="7">
    <location>
        <begin position="525"/>
        <end position="545"/>
    </location>
</feature>
<evidence type="ECO:0000256" key="4">
    <source>
        <dbReference type="ARBA" id="ARBA00022658"/>
    </source>
</evidence>
<evidence type="ECO:0000313" key="8">
    <source>
        <dbReference type="EMBL" id="CAL1595646.1"/>
    </source>
</evidence>
<evidence type="ECO:0000313" key="9">
    <source>
        <dbReference type="Proteomes" id="UP001497482"/>
    </source>
</evidence>
<dbReference type="InterPro" id="IPR008376">
    <property type="entry name" value="Chaperone_Ric-8_A/B"/>
</dbReference>
<dbReference type="EMBL" id="OZ035842">
    <property type="protein sequence ID" value="CAL1595646.1"/>
    <property type="molecule type" value="Genomic_DNA"/>
</dbReference>
<protein>
    <recommendedName>
        <fullName evidence="6">Synembryn</fullName>
    </recommendedName>
    <alternativeName>
        <fullName evidence="6">Protein Ric-8</fullName>
    </alternativeName>
</protein>
<dbReference type="GO" id="GO:0005938">
    <property type="term" value="C:cell cortex"/>
    <property type="evidence" value="ECO:0007669"/>
    <property type="project" value="UniProtKB-SubCell"/>
</dbReference>
<dbReference type="PANTHER" id="PTHR12425">
    <property type="entry name" value="SYNEMBRYN"/>
    <property type="match status" value="1"/>
</dbReference>
<organism evidence="8 9">
    <name type="scientific">Knipowitschia caucasica</name>
    <name type="common">Caucasian dwarf goby</name>
    <name type="synonym">Pomatoschistus caucasicus</name>
    <dbReference type="NCBI Taxonomy" id="637954"/>
    <lineage>
        <taxon>Eukaryota</taxon>
        <taxon>Metazoa</taxon>
        <taxon>Chordata</taxon>
        <taxon>Craniata</taxon>
        <taxon>Vertebrata</taxon>
        <taxon>Euteleostomi</taxon>
        <taxon>Actinopterygii</taxon>
        <taxon>Neopterygii</taxon>
        <taxon>Teleostei</taxon>
        <taxon>Neoteleostei</taxon>
        <taxon>Acanthomorphata</taxon>
        <taxon>Gobiaria</taxon>
        <taxon>Gobiiformes</taxon>
        <taxon>Gobioidei</taxon>
        <taxon>Gobiidae</taxon>
        <taxon>Gobiinae</taxon>
        <taxon>Knipowitschia</taxon>
    </lineage>
</organism>
<comment type="subcellular location">
    <subcellularLocation>
        <location evidence="1">Cytoplasm</location>
        <location evidence="1">Cell cortex</location>
    </subcellularLocation>
</comment>
<dbReference type="GO" id="GO:0001965">
    <property type="term" value="F:G-protein alpha-subunit binding"/>
    <property type="evidence" value="ECO:0007669"/>
    <property type="project" value="UniProtKB-UniRule"/>
</dbReference>